<feature type="region of interest" description="Disordered" evidence="4">
    <location>
        <begin position="523"/>
        <end position="550"/>
    </location>
</feature>
<feature type="transmembrane region" description="Helical" evidence="5">
    <location>
        <begin position="292"/>
        <end position="308"/>
    </location>
</feature>
<feature type="transmembrane region" description="Helical" evidence="5">
    <location>
        <begin position="242"/>
        <end position="260"/>
    </location>
</feature>
<organism evidence="7 8">
    <name type="scientific">Nonomuraea helvata</name>
    <dbReference type="NCBI Taxonomy" id="37484"/>
    <lineage>
        <taxon>Bacteria</taxon>
        <taxon>Bacillati</taxon>
        <taxon>Actinomycetota</taxon>
        <taxon>Actinomycetes</taxon>
        <taxon>Streptosporangiales</taxon>
        <taxon>Streptosporangiaceae</taxon>
        <taxon>Nonomuraea</taxon>
    </lineage>
</organism>
<dbReference type="EMBL" id="JBHMBW010000103">
    <property type="protein sequence ID" value="MFB9630897.1"/>
    <property type="molecule type" value="Genomic_DNA"/>
</dbReference>
<dbReference type="SUPFAM" id="SSF55874">
    <property type="entry name" value="ATPase domain of HSP90 chaperone/DNA topoisomerase II/histidine kinase"/>
    <property type="match status" value="1"/>
</dbReference>
<sequence length="593" mass="62162">MSTLIILVVLVLLTIPATGGLPGVPALLSLGLQVLCSLPRTRRLRGWWLVAGQAVLFAWAGPVPFGGPSAFFAASALLVARGPVRWALFTCVAAAAGLLNLGADPYVWVNAVGNTATQGLVVFALTRLSDLRDELHATRAELAAQTVAEERERAGHTLEAVLGSALSGVIGLAAAGRAAEIPPLTRQAAQQARRRPEPAPMPPAGDLTPRLAVPILTVVYLWVPVAAIIVVARAQVPVGLRVAYWAAVIAVVGLQAYHALPRPPGTWPRHAAWTLPAQLVIAWLPLLEPHRPYYQLVGWAAAALLIVIPSWRLAWALYAVVVGSVPIVLIIRYGSPAGVPAALQEVAGMSAMFYGLTAVTRLVYQVRESRLALAGLAAARERRRIAQDVHDLIGYCLSAITVKAELAARDPARAEAELAGIVTVARDALADLRAIPGEREPALRLRSELDSAREVLEASGATVLIDAGPVPEEADDALLAVVVREAVTNVLRHSQARHVTIALSAADDQVRLRLTNDGVTGDGVTGDGVTGDGVTGDGVTGDGVTGRTAEPGQGIANLAERLAARGGRLTTASRDGHYRLEAALPVRDGGRPA</sequence>
<keyword evidence="8" id="KW-1185">Reference proteome</keyword>
<dbReference type="Proteomes" id="UP001589532">
    <property type="component" value="Unassembled WGS sequence"/>
</dbReference>
<keyword evidence="3" id="KW-0902">Two-component regulatory system</keyword>
<gene>
    <name evidence="7" type="ORF">ACFFSA_48180</name>
</gene>
<comment type="caution">
    <text evidence="7">The sequence shown here is derived from an EMBL/GenBank/DDBJ whole genome shotgun (WGS) entry which is preliminary data.</text>
</comment>
<feature type="transmembrane region" description="Helical" evidence="5">
    <location>
        <begin position="86"/>
        <end position="103"/>
    </location>
</feature>
<evidence type="ECO:0000259" key="6">
    <source>
        <dbReference type="Pfam" id="PF07730"/>
    </source>
</evidence>
<keyword evidence="5" id="KW-0812">Transmembrane</keyword>
<reference evidence="7 8" key="1">
    <citation type="submission" date="2024-09" db="EMBL/GenBank/DDBJ databases">
        <authorList>
            <person name="Sun Q."/>
            <person name="Mori K."/>
        </authorList>
    </citation>
    <scope>NUCLEOTIDE SEQUENCE [LARGE SCALE GENOMIC DNA]</scope>
    <source>
        <strain evidence="7 8">JCM 3143</strain>
    </source>
</reference>
<keyword evidence="5" id="KW-0472">Membrane</keyword>
<dbReference type="InterPro" id="IPR050482">
    <property type="entry name" value="Sensor_HK_TwoCompSys"/>
</dbReference>
<dbReference type="CDD" id="cd16917">
    <property type="entry name" value="HATPase_UhpB-NarQ-NarX-like"/>
    <property type="match status" value="1"/>
</dbReference>
<accession>A0ABV5SGW8</accession>
<evidence type="ECO:0000256" key="2">
    <source>
        <dbReference type="ARBA" id="ARBA00022777"/>
    </source>
</evidence>
<name>A0ABV5SGW8_9ACTN</name>
<dbReference type="Pfam" id="PF07730">
    <property type="entry name" value="HisKA_3"/>
    <property type="match status" value="1"/>
</dbReference>
<dbReference type="PANTHER" id="PTHR24421">
    <property type="entry name" value="NITRATE/NITRITE SENSOR PROTEIN NARX-RELATED"/>
    <property type="match status" value="1"/>
</dbReference>
<dbReference type="PANTHER" id="PTHR24421:SF63">
    <property type="entry name" value="SENSOR HISTIDINE KINASE DESK"/>
    <property type="match status" value="1"/>
</dbReference>
<feature type="transmembrane region" description="Helical" evidence="5">
    <location>
        <begin position="211"/>
        <end position="230"/>
    </location>
</feature>
<evidence type="ECO:0000256" key="1">
    <source>
        <dbReference type="ARBA" id="ARBA00022679"/>
    </source>
</evidence>
<dbReference type="GO" id="GO:0016301">
    <property type="term" value="F:kinase activity"/>
    <property type="evidence" value="ECO:0007669"/>
    <property type="project" value="UniProtKB-KW"/>
</dbReference>
<evidence type="ECO:0000313" key="7">
    <source>
        <dbReference type="EMBL" id="MFB9630897.1"/>
    </source>
</evidence>
<dbReference type="RefSeq" id="WP_344984531.1">
    <property type="nucleotide sequence ID" value="NZ_BAAAXV010000001.1"/>
</dbReference>
<keyword evidence="5" id="KW-1133">Transmembrane helix</keyword>
<dbReference type="Gene3D" id="1.20.5.1930">
    <property type="match status" value="1"/>
</dbReference>
<evidence type="ECO:0000256" key="4">
    <source>
        <dbReference type="SAM" id="MobiDB-lite"/>
    </source>
</evidence>
<feature type="domain" description="Signal transduction histidine kinase subgroup 3 dimerisation and phosphoacceptor" evidence="6">
    <location>
        <begin position="381"/>
        <end position="435"/>
    </location>
</feature>
<evidence type="ECO:0000313" key="8">
    <source>
        <dbReference type="Proteomes" id="UP001589532"/>
    </source>
</evidence>
<keyword evidence="1" id="KW-0808">Transferase</keyword>
<dbReference type="Gene3D" id="3.30.565.10">
    <property type="entry name" value="Histidine kinase-like ATPase, C-terminal domain"/>
    <property type="match status" value="1"/>
</dbReference>
<evidence type="ECO:0000256" key="3">
    <source>
        <dbReference type="ARBA" id="ARBA00023012"/>
    </source>
</evidence>
<dbReference type="InterPro" id="IPR011712">
    <property type="entry name" value="Sig_transdc_His_kin_sub3_dim/P"/>
</dbReference>
<keyword evidence="2 7" id="KW-0418">Kinase</keyword>
<feature type="transmembrane region" description="Helical" evidence="5">
    <location>
        <begin position="46"/>
        <end position="79"/>
    </location>
</feature>
<proteinExistence type="predicted"/>
<feature type="region of interest" description="Disordered" evidence="4">
    <location>
        <begin position="185"/>
        <end position="205"/>
    </location>
</feature>
<evidence type="ECO:0000256" key="5">
    <source>
        <dbReference type="SAM" id="Phobius"/>
    </source>
</evidence>
<dbReference type="InterPro" id="IPR036890">
    <property type="entry name" value="HATPase_C_sf"/>
</dbReference>
<protein>
    <submittedName>
        <fullName evidence="7">Sensor histidine kinase</fullName>
    </submittedName>
</protein>
<feature type="transmembrane region" description="Helical" evidence="5">
    <location>
        <begin position="315"/>
        <end position="334"/>
    </location>
</feature>
<feature type="compositionally biased region" description="Gly residues" evidence="4">
    <location>
        <begin position="523"/>
        <end position="544"/>
    </location>
</feature>